<reference evidence="1" key="1">
    <citation type="submission" date="2018-11" db="EMBL/GenBank/DDBJ databases">
        <title>The sequence and de novo assembly of Larimichthys crocea genome using PacBio and Hi-C technologies.</title>
        <authorList>
            <person name="Xu P."/>
            <person name="Chen B."/>
            <person name="Zhou Z."/>
            <person name="Ke Q."/>
            <person name="Wu Y."/>
            <person name="Bai H."/>
            <person name="Pu F."/>
        </authorList>
    </citation>
    <scope>NUCLEOTIDE SEQUENCE</scope>
    <source>
        <tissue evidence="1">Muscle</tissue>
    </source>
</reference>
<keyword evidence="2" id="KW-1185">Reference proteome</keyword>
<organism evidence="1 2">
    <name type="scientific">Larimichthys crocea</name>
    <name type="common">Large yellow croaker</name>
    <name type="synonym">Pseudosciaena crocea</name>
    <dbReference type="NCBI Taxonomy" id="215358"/>
    <lineage>
        <taxon>Eukaryota</taxon>
        <taxon>Metazoa</taxon>
        <taxon>Chordata</taxon>
        <taxon>Craniata</taxon>
        <taxon>Vertebrata</taxon>
        <taxon>Euteleostomi</taxon>
        <taxon>Actinopterygii</taxon>
        <taxon>Neopterygii</taxon>
        <taxon>Teleostei</taxon>
        <taxon>Neoteleostei</taxon>
        <taxon>Acanthomorphata</taxon>
        <taxon>Eupercaria</taxon>
        <taxon>Sciaenidae</taxon>
        <taxon>Larimichthys</taxon>
    </lineage>
</organism>
<sequence length="711" mass="78780">MPVLQTHTRFFRAMNVASSHLLHQHHQPAECYCCGSAHLLQHHTHTHTLLSGESAVCCQSVSWRDTLTTHKRNLQKQNFVSIQAHNQLLPGSCNFESNTCEYTSDAGFTSWTLHKDGRFVAVDAATDDEQDDEIGADVRPQAKEITGVLLSPTLDQGEWSCLRLVYQISGSGSLEVLQRTEGKSFDRPLWSSQAPSDSWVISSMDLQNNTEPYRIVIEGKPGQSAGSSVAIFEIHISPGYCLECDFEESHLCGYSNQWNANVNWYVGGGGVQVLNNNIPNDHTYNNKTGHLMYVDSIYAKTFKEVAKLVSPMTKVPISGCLSFQYQRSEERGNLFSVFTRDPLGQYQELWRAGTESQNEWSGTLGEWIPVQVDLKAPYSIQVVFEVAFNSQRGGRVAIDDISFSPEFCSTDTEPNFDPSIANCDFESGLCQYSQDQMGSAVEEKITLATAGFNQTDRALAVYLQQRNNSQEKIWTQAEKSRGIWIAADVTFQTSQPAKVVFISTCRSFWDCGSVALDDISVNLGDCELTAGSLLSSLSGHCDFEAGLCGYTQDKQSDDADWELRRGPTPTSYTGPRGDHTTGLGYYLHMEASPLLPGQSTRLLSRPLRGSRGLQCLRFYYHMYGSGTGQLSVHLGKDGEDVLLWQRSGEQSIAWLRATVEYQSDSQHQIVFKAVRGSSVRSDIAIDDIILEGGPCPAVEIKSNVGSSNEIE</sequence>
<protein>
    <submittedName>
        <fullName evidence="1">Uncharacterized protein</fullName>
    </submittedName>
</protein>
<accession>A0ACD3QMX4</accession>
<evidence type="ECO:0000313" key="2">
    <source>
        <dbReference type="Proteomes" id="UP000793456"/>
    </source>
</evidence>
<gene>
    <name evidence="1" type="ORF">E3U43_006044</name>
</gene>
<name>A0ACD3QMX4_LARCR</name>
<comment type="caution">
    <text evidence="1">The sequence shown here is derived from an EMBL/GenBank/DDBJ whole genome shotgun (WGS) entry which is preliminary data.</text>
</comment>
<evidence type="ECO:0000313" key="1">
    <source>
        <dbReference type="EMBL" id="TMS08561.1"/>
    </source>
</evidence>
<dbReference type="EMBL" id="CM011690">
    <property type="protein sequence ID" value="TMS08561.1"/>
    <property type="molecule type" value="Genomic_DNA"/>
</dbReference>
<dbReference type="Proteomes" id="UP000793456">
    <property type="component" value="Chromosome XVII"/>
</dbReference>
<proteinExistence type="predicted"/>